<dbReference type="Proteomes" id="UP000245887">
    <property type="component" value="Unassembled WGS sequence"/>
</dbReference>
<accession>A0A2A2I4G2</accession>
<dbReference type="EMBL" id="QEKQ01000001">
    <property type="protein sequence ID" value="PVY79187.1"/>
    <property type="molecule type" value="Genomic_DNA"/>
</dbReference>
<dbReference type="PROSITE" id="PS51257">
    <property type="entry name" value="PROKAR_LIPOPROTEIN"/>
    <property type="match status" value="1"/>
</dbReference>
<evidence type="ECO:0000313" key="1">
    <source>
        <dbReference type="EMBL" id="PAV26482.1"/>
    </source>
</evidence>
<evidence type="ECO:0000313" key="3">
    <source>
        <dbReference type="Proteomes" id="UP000218332"/>
    </source>
</evidence>
<dbReference type="EMBL" id="NMPM01000021">
    <property type="protein sequence ID" value="PAV26482.1"/>
    <property type="molecule type" value="Genomic_DNA"/>
</dbReference>
<dbReference type="RefSeq" id="WP_095610463.1">
    <property type="nucleotide sequence ID" value="NZ_NMPM01000021.1"/>
</dbReference>
<evidence type="ECO:0000313" key="4">
    <source>
        <dbReference type="Proteomes" id="UP000245887"/>
    </source>
</evidence>
<evidence type="ECO:0000313" key="2">
    <source>
        <dbReference type="EMBL" id="PVY79187.1"/>
    </source>
</evidence>
<keyword evidence="3" id="KW-1185">Reference proteome</keyword>
<organism evidence="1 3">
    <name type="scientific">Tamilnaduibacter salinus</name>
    <dbReference type="NCBI Taxonomy" id="1484056"/>
    <lineage>
        <taxon>Bacteria</taxon>
        <taxon>Pseudomonadati</taxon>
        <taxon>Pseudomonadota</taxon>
        <taxon>Gammaproteobacteria</taxon>
        <taxon>Pseudomonadales</taxon>
        <taxon>Marinobacteraceae</taxon>
        <taxon>Tamilnaduibacter</taxon>
    </lineage>
</organism>
<gene>
    <name evidence="2" type="ORF">C8D92_101396</name>
    <name evidence="1" type="ORF">CF392_05485</name>
</gene>
<evidence type="ECO:0008006" key="5">
    <source>
        <dbReference type="Google" id="ProtNLM"/>
    </source>
</evidence>
<reference evidence="2 4" key="2">
    <citation type="submission" date="2018-04" db="EMBL/GenBank/DDBJ databases">
        <title>Genomic Encyclopedia of Type Strains, Phase IV (KMG-IV): sequencing the most valuable type-strain genomes for metagenomic binning, comparative biology and taxonomic classification.</title>
        <authorList>
            <person name="Goeker M."/>
        </authorList>
    </citation>
    <scope>NUCLEOTIDE SEQUENCE [LARGE SCALE GENOMIC DNA]</scope>
    <source>
        <strain evidence="2 4">DSM 28688</strain>
    </source>
</reference>
<dbReference type="Proteomes" id="UP000218332">
    <property type="component" value="Unassembled WGS sequence"/>
</dbReference>
<comment type="caution">
    <text evidence="1">The sequence shown here is derived from an EMBL/GenBank/DDBJ whole genome shotgun (WGS) entry which is preliminary data.</text>
</comment>
<reference evidence="1 3" key="1">
    <citation type="submission" date="2017-07" db="EMBL/GenBank/DDBJ databases">
        <title>Tamlnaduibacter salinus (Mi-7) genome sequencing.</title>
        <authorList>
            <person name="Verma A."/>
            <person name="Krishnamurthi S."/>
        </authorList>
    </citation>
    <scope>NUCLEOTIDE SEQUENCE [LARGE SCALE GENOMIC DNA]</scope>
    <source>
        <strain evidence="1 3">Mi-7</strain>
    </source>
</reference>
<proteinExistence type="predicted"/>
<protein>
    <recommendedName>
        <fullName evidence="5">Lipoprotein</fullName>
    </recommendedName>
</protein>
<sequence length="181" mass="19982">MIRSYRAGIVGLALTTLAGCSITQQVSMGVEDPCGTLKTVVADYGNGFAEFRRSATNYRMMTVYQAREEIVDGHCEIWSWGRDDAAYVCSVTAPSQPVAMTRYQVAVDYVSDCLGEGWRRTASTRGPDGDDTSVVTRFRPEGKTEPVLSVHNVRDQGGPWSWHTNYVYVGAPDRMKALNGR</sequence>
<dbReference type="OrthoDB" id="6193840at2"/>
<dbReference type="AlphaFoldDB" id="A0A2A2I4G2"/>
<name>A0A2A2I4G2_9GAMM</name>